<organism evidence="1 2">
    <name type="scientific">Vespula maculifrons</name>
    <name type="common">Eastern yellow jacket</name>
    <name type="synonym">Wasp</name>
    <dbReference type="NCBI Taxonomy" id="7453"/>
    <lineage>
        <taxon>Eukaryota</taxon>
        <taxon>Metazoa</taxon>
        <taxon>Ecdysozoa</taxon>
        <taxon>Arthropoda</taxon>
        <taxon>Hexapoda</taxon>
        <taxon>Insecta</taxon>
        <taxon>Pterygota</taxon>
        <taxon>Neoptera</taxon>
        <taxon>Endopterygota</taxon>
        <taxon>Hymenoptera</taxon>
        <taxon>Apocrita</taxon>
        <taxon>Aculeata</taxon>
        <taxon>Vespoidea</taxon>
        <taxon>Vespidae</taxon>
        <taxon>Vespinae</taxon>
        <taxon>Vespula</taxon>
    </lineage>
</organism>
<sequence>MFSKWKVYYCLIKNNYANFSKNIAQLSLDVVLIVTFLSHCEKECCREINQSYIYSTISNHFDLYRFDIC</sequence>
<proteinExistence type="predicted"/>
<dbReference type="EMBL" id="JAYRBN010000046">
    <property type="protein sequence ID" value="KAL2745189.1"/>
    <property type="molecule type" value="Genomic_DNA"/>
</dbReference>
<dbReference type="Proteomes" id="UP001607303">
    <property type="component" value="Unassembled WGS sequence"/>
</dbReference>
<evidence type="ECO:0000313" key="2">
    <source>
        <dbReference type="Proteomes" id="UP001607303"/>
    </source>
</evidence>
<gene>
    <name evidence="1" type="ORF">V1477_006606</name>
</gene>
<accession>A0ABD2CK24</accession>
<comment type="caution">
    <text evidence="1">The sequence shown here is derived from an EMBL/GenBank/DDBJ whole genome shotgun (WGS) entry which is preliminary data.</text>
</comment>
<evidence type="ECO:0000313" key="1">
    <source>
        <dbReference type="EMBL" id="KAL2745189.1"/>
    </source>
</evidence>
<keyword evidence="2" id="KW-1185">Reference proteome</keyword>
<name>A0ABD2CK24_VESMC</name>
<dbReference type="AlphaFoldDB" id="A0ABD2CK24"/>
<reference evidence="1 2" key="1">
    <citation type="journal article" date="2024" name="Ann. Entomol. Soc. Am.">
        <title>Genomic analyses of the southern and eastern yellowjacket wasps (Hymenoptera: Vespidae) reveal evolutionary signatures of social life.</title>
        <authorList>
            <person name="Catto M.A."/>
            <person name="Caine P.B."/>
            <person name="Orr S.E."/>
            <person name="Hunt B.G."/>
            <person name="Goodisman M.A.D."/>
        </authorList>
    </citation>
    <scope>NUCLEOTIDE SEQUENCE [LARGE SCALE GENOMIC DNA]</scope>
    <source>
        <strain evidence="1">232</strain>
        <tissue evidence="1">Head and thorax</tissue>
    </source>
</reference>
<protein>
    <submittedName>
        <fullName evidence="1">Uncharacterized protein</fullName>
    </submittedName>
</protein>